<evidence type="ECO:0000313" key="2">
    <source>
        <dbReference type="EMBL" id="KCV80978.1"/>
    </source>
</evidence>
<dbReference type="NCBIfam" id="TIGR00135">
    <property type="entry name" value="gatC"/>
    <property type="match status" value="1"/>
</dbReference>
<proteinExistence type="inferred from homology"/>
<keyword evidence="1 2" id="KW-0436">Ligase</keyword>
<evidence type="ECO:0000313" key="3">
    <source>
        <dbReference type="Proteomes" id="UP000024836"/>
    </source>
</evidence>
<dbReference type="STRING" id="1461693.ATO10_14289"/>
<dbReference type="HAMAP" id="MF_00122">
    <property type="entry name" value="GatC"/>
    <property type="match status" value="1"/>
</dbReference>
<organism evidence="2 3">
    <name type="scientific">Actibacterium atlanticum</name>
    <dbReference type="NCBI Taxonomy" id="1461693"/>
    <lineage>
        <taxon>Bacteria</taxon>
        <taxon>Pseudomonadati</taxon>
        <taxon>Pseudomonadota</taxon>
        <taxon>Alphaproteobacteria</taxon>
        <taxon>Rhodobacterales</taxon>
        <taxon>Roseobacteraceae</taxon>
        <taxon>Actibacterium</taxon>
    </lineage>
</organism>
<keyword evidence="1" id="KW-0547">Nucleotide-binding</keyword>
<dbReference type="OrthoDB" id="9794326at2"/>
<reference evidence="2 3" key="1">
    <citation type="submission" date="2013-04" db="EMBL/GenBank/DDBJ databases">
        <title>Shimia sp. 22II-S11-Z10 Genome Sequencing.</title>
        <authorList>
            <person name="Lai Q."/>
            <person name="Li G."/>
            <person name="Shao Z."/>
        </authorList>
    </citation>
    <scope>NUCLEOTIDE SEQUENCE [LARGE SCALE GENOMIC DNA]</scope>
    <source>
        <strain evidence="3">22II-S11-Z10</strain>
    </source>
</reference>
<dbReference type="GO" id="GO:0050566">
    <property type="term" value="F:asparaginyl-tRNA synthase (glutamine-hydrolyzing) activity"/>
    <property type="evidence" value="ECO:0007669"/>
    <property type="project" value="RHEA"/>
</dbReference>
<dbReference type="InterPro" id="IPR003837">
    <property type="entry name" value="GatC"/>
</dbReference>
<dbReference type="RefSeq" id="WP_035252828.1">
    <property type="nucleotide sequence ID" value="NZ_AQQY01000012.1"/>
</dbReference>
<dbReference type="AlphaFoldDB" id="A0A058ZHA8"/>
<dbReference type="Pfam" id="PF02686">
    <property type="entry name" value="GatC"/>
    <property type="match status" value="1"/>
</dbReference>
<comment type="subunit">
    <text evidence="1">Heterotrimer of A, B and C subunits.</text>
</comment>
<protein>
    <recommendedName>
        <fullName evidence="1">Aspartyl/glutamyl-tRNA(Asn/Gln) amidotransferase subunit C</fullName>
        <shortName evidence="1">Asp/Glu-ADT subunit C</shortName>
        <ecNumber evidence="1">6.3.5.-</ecNumber>
    </recommendedName>
</protein>
<accession>A0A058ZHA8</accession>
<dbReference type="EMBL" id="AQQY01000012">
    <property type="protein sequence ID" value="KCV80978.1"/>
    <property type="molecule type" value="Genomic_DNA"/>
</dbReference>
<name>A0A058ZHA8_9RHOB</name>
<comment type="function">
    <text evidence="1">Allows the formation of correctly charged Asn-tRNA(Asn) or Gln-tRNA(Gln) through the transamidation of misacylated Asp-tRNA(Asn) or Glu-tRNA(Gln) in organisms which lack either or both of asparaginyl-tRNA or glutaminyl-tRNA synthetases. The reaction takes place in the presence of glutamine and ATP through an activated phospho-Asp-tRNA(Asn) or phospho-Glu-tRNA(Gln).</text>
</comment>
<keyword evidence="1" id="KW-0648">Protein biosynthesis</keyword>
<comment type="similarity">
    <text evidence="1">Belongs to the GatC family.</text>
</comment>
<sequence length="95" mass="10480">MSIDIDTARRVAHLARIAVEEDDLPALAGELSNILTFMEQLNEVDVEGVEPMTSVTPMRLKRREDVVTDGDQAEKVLSNAPDAREGFFAVPKVVE</sequence>
<dbReference type="SUPFAM" id="SSF141000">
    <property type="entry name" value="Glu-tRNAGln amidotransferase C subunit"/>
    <property type="match status" value="1"/>
</dbReference>
<keyword evidence="1" id="KW-0067">ATP-binding</keyword>
<dbReference type="GO" id="GO:0016740">
    <property type="term" value="F:transferase activity"/>
    <property type="evidence" value="ECO:0007669"/>
    <property type="project" value="UniProtKB-KW"/>
</dbReference>
<keyword evidence="2" id="KW-0808">Transferase</keyword>
<dbReference type="GO" id="GO:0070681">
    <property type="term" value="P:glutaminyl-tRNAGln biosynthesis via transamidation"/>
    <property type="evidence" value="ECO:0007669"/>
    <property type="project" value="TreeGrafter"/>
</dbReference>
<comment type="caution">
    <text evidence="2">The sequence shown here is derived from an EMBL/GenBank/DDBJ whole genome shotgun (WGS) entry which is preliminary data.</text>
</comment>
<dbReference type="PANTHER" id="PTHR15004:SF0">
    <property type="entry name" value="GLUTAMYL-TRNA(GLN) AMIDOTRANSFERASE SUBUNIT C, MITOCHONDRIAL"/>
    <property type="match status" value="1"/>
</dbReference>
<dbReference type="eggNOG" id="COG0721">
    <property type="taxonomic scope" value="Bacteria"/>
</dbReference>
<dbReference type="GO" id="GO:0006412">
    <property type="term" value="P:translation"/>
    <property type="evidence" value="ECO:0007669"/>
    <property type="project" value="UniProtKB-UniRule"/>
</dbReference>
<dbReference type="PATRIC" id="fig|1461693.3.peg.2883"/>
<dbReference type="GO" id="GO:0006450">
    <property type="term" value="P:regulation of translational fidelity"/>
    <property type="evidence" value="ECO:0007669"/>
    <property type="project" value="InterPro"/>
</dbReference>
<dbReference type="PANTHER" id="PTHR15004">
    <property type="entry name" value="GLUTAMYL-TRNA(GLN) AMIDOTRANSFERASE SUBUNIT C, MITOCHONDRIAL"/>
    <property type="match status" value="1"/>
</dbReference>
<dbReference type="Proteomes" id="UP000024836">
    <property type="component" value="Unassembled WGS sequence"/>
</dbReference>
<comment type="catalytic activity">
    <reaction evidence="1">
        <text>L-aspartyl-tRNA(Asn) + L-glutamine + ATP + H2O = L-asparaginyl-tRNA(Asn) + L-glutamate + ADP + phosphate + 2 H(+)</text>
        <dbReference type="Rhea" id="RHEA:14513"/>
        <dbReference type="Rhea" id="RHEA-COMP:9674"/>
        <dbReference type="Rhea" id="RHEA-COMP:9677"/>
        <dbReference type="ChEBI" id="CHEBI:15377"/>
        <dbReference type="ChEBI" id="CHEBI:15378"/>
        <dbReference type="ChEBI" id="CHEBI:29985"/>
        <dbReference type="ChEBI" id="CHEBI:30616"/>
        <dbReference type="ChEBI" id="CHEBI:43474"/>
        <dbReference type="ChEBI" id="CHEBI:58359"/>
        <dbReference type="ChEBI" id="CHEBI:78515"/>
        <dbReference type="ChEBI" id="CHEBI:78516"/>
        <dbReference type="ChEBI" id="CHEBI:456216"/>
    </reaction>
</comment>
<evidence type="ECO:0000256" key="1">
    <source>
        <dbReference type="HAMAP-Rule" id="MF_00122"/>
    </source>
</evidence>
<comment type="catalytic activity">
    <reaction evidence="1">
        <text>L-glutamyl-tRNA(Gln) + L-glutamine + ATP + H2O = L-glutaminyl-tRNA(Gln) + L-glutamate + ADP + phosphate + H(+)</text>
        <dbReference type="Rhea" id="RHEA:17521"/>
        <dbReference type="Rhea" id="RHEA-COMP:9681"/>
        <dbReference type="Rhea" id="RHEA-COMP:9684"/>
        <dbReference type="ChEBI" id="CHEBI:15377"/>
        <dbReference type="ChEBI" id="CHEBI:15378"/>
        <dbReference type="ChEBI" id="CHEBI:29985"/>
        <dbReference type="ChEBI" id="CHEBI:30616"/>
        <dbReference type="ChEBI" id="CHEBI:43474"/>
        <dbReference type="ChEBI" id="CHEBI:58359"/>
        <dbReference type="ChEBI" id="CHEBI:78520"/>
        <dbReference type="ChEBI" id="CHEBI:78521"/>
        <dbReference type="ChEBI" id="CHEBI:456216"/>
    </reaction>
</comment>
<keyword evidence="3" id="KW-1185">Reference proteome</keyword>
<dbReference type="GO" id="GO:0050567">
    <property type="term" value="F:glutaminyl-tRNA synthase (glutamine-hydrolyzing) activity"/>
    <property type="evidence" value="ECO:0007669"/>
    <property type="project" value="UniProtKB-UniRule"/>
</dbReference>
<dbReference type="EC" id="6.3.5.-" evidence="1"/>
<dbReference type="GO" id="GO:0005524">
    <property type="term" value="F:ATP binding"/>
    <property type="evidence" value="ECO:0007669"/>
    <property type="project" value="UniProtKB-KW"/>
</dbReference>
<dbReference type="Gene3D" id="1.10.20.60">
    <property type="entry name" value="Glu-tRNAGln amidotransferase C subunit, N-terminal domain"/>
    <property type="match status" value="1"/>
</dbReference>
<dbReference type="InterPro" id="IPR036113">
    <property type="entry name" value="Asp/Glu-ADT_sf_sub_c"/>
</dbReference>
<gene>
    <name evidence="1 2" type="primary">gatC</name>
    <name evidence="2" type="ORF">ATO10_14289</name>
</gene>